<evidence type="ECO:0000313" key="15">
    <source>
        <dbReference type="Proteomes" id="UP001611075"/>
    </source>
</evidence>
<keyword evidence="5" id="KW-0479">Metal-binding</keyword>
<feature type="transmembrane region" description="Helical" evidence="12">
    <location>
        <begin position="63"/>
        <end position="94"/>
    </location>
</feature>
<dbReference type="EC" id="3.4.24.-" evidence="14"/>
<evidence type="ECO:0000256" key="2">
    <source>
        <dbReference type="ARBA" id="ARBA00022475"/>
    </source>
</evidence>
<dbReference type="Gene3D" id="3.30.2010.10">
    <property type="entry name" value="Metalloproteases ('zincins'), catalytic domain"/>
    <property type="match status" value="1"/>
</dbReference>
<reference evidence="14 15" key="1">
    <citation type="submission" date="2024-10" db="EMBL/GenBank/DDBJ databases">
        <title>The Natural Products Discovery Center: Release of the First 8490 Sequenced Strains for Exploring Actinobacteria Biosynthetic Diversity.</title>
        <authorList>
            <person name="Kalkreuter E."/>
            <person name="Kautsar S.A."/>
            <person name="Yang D."/>
            <person name="Bader C.D."/>
            <person name="Teijaro C.N."/>
            <person name="Fluegel L."/>
            <person name="Davis C.M."/>
            <person name="Simpson J.R."/>
            <person name="Lauterbach L."/>
            <person name="Steele A.D."/>
            <person name="Gui C."/>
            <person name="Meng S."/>
            <person name="Li G."/>
            <person name="Viehrig K."/>
            <person name="Ye F."/>
            <person name="Su P."/>
            <person name="Kiefer A.F."/>
            <person name="Nichols A."/>
            <person name="Cepeda A.J."/>
            <person name="Yan W."/>
            <person name="Fan B."/>
            <person name="Jiang Y."/>
            <person name="Adhikari A."/>
            <person name="Zheng C.-J."/>
            <person name="Schuster L."/>
            <person name="Cowan T.M."/>
            <person name="Smanski M.J."/>
            <person name="Chevrette M.G."/>
            <person name="De Carvalho L.P.S."/>
            <person name="Shen B."/>
        </authorList>
    </citation>
    <scope>NUCLEOTIDE SEQUENCE [LARGE SCALE GENOMIC DNA]</scope>
    <source>
        <strain evidence="14 15">NPDC021253</strain>
    </source>
</reference>
<gene>
    <name evidence="14" type="ORF">ACH4OY_20370</name>
</gene>
<evidence type="ECO:0000313" key="14">
    <source>
        <dbReference type="EMBL" id="MFI0795016.1"/>
    </source>
</evidence>
<dbReference type="InterPro" id="IPR050083">
    <property type="entry name" value="HtpX_protease"/>
</dbReference>
<keyword evidence="10 12" id="KW-0472">Membrane</keyword>
<dbReference type="EMBL" id="JBIRPU010000015">
    <property type="protein sequence ID" value="MFI0795016.1"/>
    <property type="molecule type" value="Genomic_DNA"/>
</dbReference>
<dbReference type="PANTHER" id="PTHR43221:SF2">
    <property type="entry name" value="PROTEASE HTPX HOMOLOG"/>
    <property type="match status" value="1"/>
</dbReference>
<evidence type="ECO:0000256" key="7">
    <source>
        <dbReference type="ARBA" id="ARBA00022833"/>
    </source>
</evidence>
<evidence type="ECO:0000259" key="13">
    <source>
        <dbReference type="Pfam" id="PF01435"/>
    </source>
</evidence>
<dbReference type="Pfam" id="PF01435">
    <property type="entry name" value="Peptidase_M48"/>
    <property type="match status" value="1"/>
</dbReference>
<feature type="region of interest" description="Disordered" evidence="11">
    <location>
        <begin position="1"/>
        <end position="32"/>
    </location>
</feature>
<evidence type="ECO:0000256" key="1">
    <source>
        <dbReference type="ARBA" id="ARBA00001947"/>
    </source>
</evidence>
<feature type="transmembrane region" description="Helical" evidence="12">
    <location>
        <begin position="304"/>
        <end position="324"/>
    </location>
</feature>
<keyword evidence="6 14" id="KW-0378">Hydrolase</keyword>
<comment type="caution">
    <text evidence="14">The sequence shown here is derived from an EMBL/GenBank/DDBJ whole genome shotgun (WGS) entry which is preliminary data.</text>
</comment>
<keyword evidence="7" id="KW-0862">Zinc</keyword>
<feature type="transmembrane region" description="Helical" evidence="12">
    <location>
        <begin position="160"/>
        <end position="181"/>
    </location>
</feature>
<comment type="cofactor">
    <cofactor evidence="1">
        <name>Zn(2+)</name>
        <dbReference type="ChEBI" id="CHEBI:29105"/>
    </cofactor>
</comment>
<organism evidence="14 15">
    <name type="scientific">Micromonospora rubida</name>
    <dbReference type="NCBI Taxonomy" id="2697657"/>
    <lineage>
        <taxon>Bacteria</taxon>
        <taxon>Bacillati</taxon>
        <taxon>Actinomycetota</taxon>
        <taxon>Actinomycetes</taxon>
        <taxon>Micromonosporales</taxon>
        <taxon>Micromonosporaceae</taxon>
        <taxon>Micromonospora</taxon>
    </lineage>
</organism>
<feature type="transmembrane region" description="Helical" evidence="12">
    <location>
        <begin position="277"/>
        <end position="297"/>
    </location>
</feature>
<feature type="transmembrane region" description="Helical" evidence="12">
    <location>
        <begin position="127"/>
        <end position="148"/>
    </location>
</feature>
<dbReference type="GO" id="GO:0008237">
    <property type="term" value="F:metallopeptidase activity"/>
    <property type="evidence" value="ECO:0007669"/>
    <property type="project" value="UniProtKB-KW"/>
</dbReference>
<keyword evidence="4 12" id="KW-0812">Transmembrane</keyword>
<sequence length="740" mass="79229">MRDPDPDQVRPAIEEPPAGNPPTGPQPTTGSNRIEQRFANRPPGYPNALVWLRAGIMRDWRGVLGAFVATWFYVPVALLAAVYGAFSLAVIGLIGGTQVAESVPQELRDAPLIGGLIDAFLTRSGGVLGGFIGFGVGFLVGFLVLLVLPWRTVVDEPATLFTGLAGMVAAAALVGLLYTLYRVLLEPWLLSVSGARRLSRRETERLRPILYDCAQRLGLPSVPRLLIEDNTVLTNARAYSRHVVVTTSLLTESDEDIAALLSHELVHWRTGDEVTSAFVRGVALPLVLIHAVPTWLMRTFPHPVTDFVIFVFFWPVLLTMKYVVLPLHSRDVRAAEYRADAGAVLAGHAQGMRDMLEQRKSFESGRSGWDEAVCATHPASELRLDRLERLSPVAEAGGVRADDDTILVSSADLFPGPGSVANRQTLVVAGALALVCCLGGTLLTVTQWALFRPQVVVGDYFSALDDHDGRKALSLLDPDVRAGLDGDQLAAMVGAKGYQPPSDVKVTSMERDGDEAVATVAFTLAGQQVTSELPLRREESATLGLFHGWRITAGPTALSLPGVPGLTVNGVAVPVTEEGAVVALLPGAYTLGGESNALSETPAQLVAVRPGQDNVPDVQLTPTLTATGQEAAEQSVRQYLDACAATTVAAPENCPFRFYNGAPVQKIAWKIIEYPKIQMELTGPTTARVRTPYETQGSARATGRTAGFYGITPFTEDETFGVSGVLSLVDGKLTFRAGDE</sequence>
<evidence type="ECO:0000256" key="4">
    <source>
        <dbReference type="ARBA" id="ARBA00022692"/>
    </source>
</evidence>
<name>A0ABW7SR95_9ACTN</name>
<proteinExistence type="predicted"/>
<evidence type="ECO:0000256" key="6">
    <source>
        <dbReference type="ARBA" id="ARBA00022801"/>
    </source>
</evidence>
<keyword evidence="15" id="KW-1185">Reference proteome</keyword>
<feature type="transmembrane region" description="Helical" evidence="12">
    <location>
        <begin position="426"/>
        <end position="445"/>
    </location>
</feature>
<evidence type="ECO:0000256" key="10">
    <source>
        <dbReference type="ARBA" id="ARBA00023136"/>
    </source>
</evidence>
<keyword evidence="2" id="KW-1003">Cell membrane</keyword>
<dbReference type="RefSeq" id="WP_396681865.1">
    <property type="nucleotide sequence ID" value="NZ_JBIRPU010000015.1"/>
</dbReference>
<dbReference type="InterPro" id="IPR001915">
    <property type="entry name" value="Peptidase_M48"/>
</dbReference>
<evidence type="ECO:0000256" key="5">
    <source>
        <dbReference type="ARBA" id="ARBA00022723"/>
    </source>
</evidence>
<dbReference type="PANTHER" id="PTHR43221">
    <property type="entry name" value="PROTEASE HTPX"/>
    <property type="match status" value="1"/>
</dbReference>
<evidence type="ECO:0000256" key="9">
    <source>
        <dbReference type="ARBA" id="ARBA00023049"/>
    </source>
</evidence>
<evidence type="ECO:0000256" key="11">
    <source>
        <dbReference type="SAM" id="MobiDB-lite"/>
    </source>
</evidence>
<evidence type="ECO:0000256" key="8">
    <source>
        <dbReference type="ARBA" id="ARBA00022989"/>
    </source>
</evidence>
<keyword evidence="3" id="KW-0645">Protease</keyword>
<protein>
    <submittedName>
        <fullName evidence="14">M48 family metalloprotease</fullName>
        <ecNumber evidence="14">3.4.24.-</ecNumber>
    </submittedName>
</protein>
<accession>A0ABW7SR95</accession>
<evidence type="ECO:0000256" key="3">
    <source>
        <dbReference type="ARBA" id="ARBA00022670"/>
    </source>
</evidence>
<feature type="domain" description="Peptidase M48" evidence="13">
    <location>
        <begin position="202"/>
        <end position="389"/>
    </location>
</feature>
<dbReference type="Proteomes" id="UP001611075">
    <property type="component" value="Unassembled WGS sequence"/>
</dbReference>
<evidence type="ECO:0000256" key="12">
    <source>
        <dbReference type="SAM" id="Phobius"/>
    </source>
</evidence>
<keyword evidence="9 14" id="KW-0482">Metalloprotease</keyword>
<keyword evidence="8 12" id="KW-1133">Transmembrane helix</keyword>